<reference evidence="9" key="1">
    <citation type="submission" date="2016-04" db="UniProtKB">
        <authorList>
            <consortium name="WormBaseParasite"/>
        </authorList>
    </citation>
    <scope>IDENTIFICATION</scope>
</reference>
<evidence type="ECO:0000256" key="4">
    <source>
        <dbReference type="PROSITE-ProRule" id="PRU00175"/>
    </source>
</evidence>
<feature type="compositionally biased region" description="Low complexity" evidence="5">
    <location>
        <begin position="440"/>
        <end position="455"/>
    </location>
</feature>
<feature type="compositionally biased region" description="Polar residues" evidence="5">
    <location>
        <begin position="627"/>
        <end position="638"/>
    </location>
</feature>
<dbReference type="AlphaFoldDB" id="A0A158PI57"/>
<dbReference type="STRING" id="334426.A0A158PI57"/>
<dbReference type="GO" id="GO:0008270">
    <property type="term" value="F:zinc ion binding"/>
    <property type="evidence" value="ECO:0007669"/>
    <property type="project" value="UniProtKB-KW"/>
</dbReference>
<dbReference type="InterPro" id="IPR017907">
    <property type="entry name" value="Znf_RING_CS"/>
</dbReference>
<evidence type="ECO:0000256" key="5">
    <source>
        <dbReference type="SAM" id="MobiDB-lite"/>
    </source>
</evidence>
<feature type="region of interest" description="Disordered" evidence="5">
    <location>
        <begin position="505"/>
        <end position="595"/>
    </location>
</feature>
<feature type="region of interest" description="Disordered" evidence="5">
    <location>
        <begin position="429"/>
        <end position="455"/>
    </location>
</feature>
<evidence type="ECO:0000256" key="3">
    <source>
        <dbReference type="ARBA" id="ARBA00022833"/>
    </source>
</evidence>
<dbReference type="PANTHER" id="PTHR22938:SF0">
    <property type="entry name" value="E3 UBIQUITIN-PROTEIN LIGASE ZNF598"/>
    <property type="match status" value="1"/>
</dbReference>
<dbReference type="Proteomes" id="UP000267027">
    <property type="component" value="Unassembled WGS sequence"/>
</dbReference>
<evidence type="ECO:0000256" key="1">
    <source>
        <dbReference type="ARBA" id="ARBA00022723"/>
    </source>
</evidence>
<evidence type="ECO:0000259" key="6">
    <source>
        <dbReference type="PROSITE" id="PS50089"/>
    </source>
</evidence>
<dbReference type="Pfam" id="PF25447">
    <property type="entry name" value="RING_ZNF598"/>
    <property type="match status" value="1"/>
</dbReference>
<feature type="compositionally biased region" description="Basic residues" evidence="5">
    <location>
        <begin position="536"/>
        <end position="548"/>
    </location>
</feature>
<dbReference type="OrthoDB" id="3838338at2759"/>
<feature type="region of interest" description="Disordered" evidence="5">
    <location>
        <begin position="611"/>
        <end position="638"/>
    </location>
</feature>
<dbReference type="GO" id="GO:0072344">
    <property type="term" value="P:rescue of stalled ribosome"/>
    <property type="evidence" value="ECO:0007669"/>
    <property type="project" value="InterPro"/>
</dbReference>
<keyword evidence="1" id="KW-0479">Metal-binding</keyword>
<protein>
    <submittedName>
        <fullName evidence="9">RING-type E3 ubiquitin transferase</fullName>
    </submittedName>
</protein>
<dbReference type="EMBL" id="UYYA01004015">
    <property type="protein sequence ID" value="VDM58788.1"/>
    <property type="molecule type" value="Genomic_DNA"/>
</dbReference>
<keyword evidence="8" id="KW-1185">Reference proteome</keyword>
<keyword evidence="3" id="KW-0862">Zinc</keyword>
<dbReference type="SUPFAM" id="SSF57850">
    <property type="entry name" value="RING/U-box"/>
    <property type="match status" value="1"/>
</dbReference>
<feature type="region of interest" description="Disordered" evidence="5">
    <location>
        <begin position="329"/>
        <end position="348"/>
    </location>
</feature>
<dbReference type="PANTHER" id="PTHR22938">
    <property type="entry name" value="ZINC FINGER PROTEIN 598"/>
    <property type="match status" value="1"/>
</dbReference>
<gene>
    <name evidence="7" type="ORF">ACOC_LOCUS7203</name>
</gene>
<reference evidence="7 8" key="2">
    <citation type="submission" date="2018-11" db="EMBL/GenBank/DDBJ databases">
        <authorList>
            <consortium name="Pathogen Informatics"/>
        </authorList>
    </citation>
    <scope>NUCLEOTIDE SEQUENCE [LARGE SCALE GENOMIC DNA]</scope>
    <source>
        <strain evidence="7 8">Costa Rica</strain>
    </source>
</reference>
<dbReference type="Gene3D" id="3.30.40.10">
    <property type="entry name" value="Zinc/RING finger domain, C3HC4 (zinc finger)"/>
    <property type="match status" value="1"/>
</dbReference>
<dbReference type="PROSITE" id="PS00518">
    <property type="entry name" value="ZF_RING_1"/>
    <property type="match status" value="1"/>
</dbReference>
<organism evidence="9">
    <name type="scientific">Angiostrongylus costaricensis</name>
    <name type="common">Nematode worm</name>
    <dbReference type="NCBI Taxonomy" id="334426"/>
    <lineage>
        <taxon>Eukaryota</taxon>
        <taxon>Metazoa</taxon>
        <taxon>Ecdysozoa</taxon>
        <taxon>Nematoda</taxon>
        <taxon>Chromadorea</taxon>
        <taxon>Rhabditida</taxon>
        <taxon>Rhabditina</taxon>
        <taxon>Rhabditomorpha</taxon>
        <taxon>Strongyloidea</taxon>
        <taxon>Metastrongylidae</taxon>
        <taxon>Angiostrongylus</taxon>
    </lineage>
</organism>
<keyword evidence="2 4" id="KW-0863">Zinc-finger</keyword>
<dbReference type="InterPro" id="IPR013083">
    <property type="entry name" value="Znf_RING/FYVE/PHD"/>
</dbReference>
<feature type="domain" description="RING-type" evidence="6">
    <location>
        <begin position="89"/>
        <end position="129"/>
    </location>
</feature>
<dbReference type="GO" id="GO:0016567">
    <property type="term" value="P:protein ubiquitination"/>
    <property type="evidence" value="ECO:0007669"/>
    <property type="project" value="TreeGrafter"/>
</dbReference>
<dbReference type="GO" id="GO:0043022">
    <property type="term" value="F:ribosome binding"/>
    <property type="evidence" value="ECO:0007669"/>
    <property type="project" value="TreeGrafter"/>
</dbReference>
<dbReference type="InterPro" id="IPR044288">
    <property type="entry name" value="ZNF598/HEL2"/>
</dbReference>
<dbReference type="GO" id="GO:0061630">
    <property type="term" value="F:ubiquitin protein ligase activity"/>
    <property type="evidence" value="ECO:0007669"/>
    <property type="project" value="InterPro"/>
</dbReference>
<accession>A0A158PI57</accession>
<sequence>MFSRGIDNIDPQSVIIKRFFSTEVLLSRFGIVCYSYGRYNGRISQLSRERSRNLQCRNGVNMKSYEQMISCAKENFSDIVQGLVGREECTICCKTNDVFGLGLCRHPVCMECAIRIRILSKNNQCPICRTNVETLWFAFASSGLGSISLWFESLNHPDEERFGIQFQNKDVCIRYEKYLAHVSTNHPTFTCSLDPSFFSADGERLEFHTFVALRHHMSNVHQLAYCHICTDNLMLFSRERKTYTRDALQRHIRCGDREDKSLKGHPLCLFCEQRFFDEECRYRHLRKEHFFCQFCENEGKHFNIFFGSSREHSGSRGAVALDFQYSDRQLAGSSRPKRDVPNAQNAPLIRRDKISVIQQEQVSQPRRRPNEYIVVPSAQSNNRAIRSNVSPLYTLQSEDFPNLGNFPNSLTSLRSDNFARLNRVNYATLSHGNSSTSTQSAFRDPSSRDFSSSSRNILKNGSENAVEHFPALSVSRGRGSVTSAWGGKKSFKSVISGNEVPSNVRTLPEPDIWPGNISTPSTTDVETEQWHEVPGKPRKFDKKQRPARQKAVVRESNDVAGTEQRPFGKESSEPSVDTPPGLCIRPSSTSDILLGPPPGFENVCIVDSAPPGLPITSVSPSPFPKTNLISQSDTNKNTSIEIVQKPEDEWCDANEN</sequence>
<dbReference type="PROSITE" id="PS50089">
    <property type="entry name" value="ZF_RING_2"/>
    <property type="match status" value="1"/>
</dbReference>
<dbReference type="InterPro" id="IPR001841">
    <property type="entry name" value="Znf_RING"/>
</dbReference>
<evidence type="ECO:0000313" key="7">
    <source>
        <dbReference type="EMBL" id="VDM58788.1"/>
    </source>
</evidence>
<feature type="compositionally biased region" description="Polar residues" evidence="5">
    <location>
        <begin position="429"/>
        <end position="439"/>
    </location>
</feature>
<proteinExistence type="predicted"/>
<evidence type="ECO:0000313" key="9">
    <source>
        <dbReference type="WBParaSite" id="ACOC_0000720201-mRNA-1"/>
    </source>
</evidence>
<dbReference type="WBParaSite" id="ACOC_0000720201-mRNA-1">
    <property type="protein sequence ID" value="ACOC_0000720201-mRNA-1"/>
    <property type="gene ID" value="ACOC_0000720201"/>
</dbReference>
<evidence type="ECO:0000313" key="8">
    <source>
        <dbReference type="Proteomes" id="UP000267027"/>
    </source>
</evidence>
<name>A0A158PI57_ANGCS</name>
<evidence type="ECO:0000256" key="2">
    <source>
        <dbReference type="ARBA" id="ARBA00022771"/>
    </source>
</evidence>